<evidence type="ECO:0000256" key="4">
    <source>
        <dbReference type="ARBA" id="ARBA00022452"/>
    </source>
</evidence>
<accession>A0ABP7TDB1</accession>
<evidence type="ECO:0000256" key="1">
    <source>
        <dbReference type="ARBA" id="ARBA00004442"/>
    </source>
</evidence>
<dbReference type="PANTHER" id="PTHR30026:SF20">
    <property type="entry name" value="OUTER MEMBRANE PROTEIN TOLC"/>
    <property type="match status" value="1"/>
</dbReference>
<dbReference type="SUPFAM" id="SSF56954">
    <property type="entry name" value="Outer membrane efflux proteins (OEP)"/>
    <property type="match status" value="1"/>
</dbReference>
<comment type="similarity">
    <text evidence="2">Belongs to the outer membrane factor (OMF) (TC 1.B.17) family.</text>
</comment>
<evidence type="ECO:0000256" key="2">
    <source>
        <dbReference type="ARBA" id="ARBA00007613"/>
    </source>
</evidence>
<evidence type="ECO:0000313" key="10">
    <source>
        <dbReference type="Proteomes" id="UP001500968"/>
    </source>
</evidence>
<dbReference type="Pfam" id="PF02321">
    <property type="entry name" value="OEP"/>
    <property type="match status" value="1"/>
</dbReference>
<organism evidence="9 10">
    <name type="scientific">Flavobacterium cheonhonense</name>
    <dbReference type="NCBI Taxonomy" id="706185"/>
    <lineage>
        <taxon>Bacteria</taxon>
        <taxon>Pseudomonadati</taxon>
        <taxon>Bacteroidota</taxon>
        <taxon>Flavobacteriia</taxon>
        <taxon>Flavobacteriales</taxon>
        <taxon>Flavobacteriaceae</taxon>
        <taxon>Flavobacterium</taxon>
    </lineage>
</organism>
<comment type="subcellular location">
    <subcellularLocation>
        <location evidence="1">Cell outer membrane</location>
    </subcellularLocation>
</comment>
<dbReference type="InterPro" id="IPR003423">
    <property type="entry name" value="OMP_efflux"/>
</dbReference>
<sequence length="450" mass="49540">MVVANNKIQNMKKQASLLFFLTLLSLGSGYAQEKRKLTLKEAIEMAVQNSTSAELATTKVKSAELALANTKNNQYPGAKISGQYMRLSSANVKSNLQSNNSSEPAAPLKVDQLLLGQANVTMPIFSGFKLKNSIKTSESLYQAETFAKKHSNEAIGLEVVELFASLYKAQQMTLLIADNMKTAEQRVKDFTAMEENGLIARNDLLKAQLQVSNIKLALDNAKKNAAVANYQLITLLKLPESTVVDIDIEAIKKDMAAHPYQKSEGERNDLKALSLKKAAADSEIKVAKSNYYPSLALSGGYIALDLNNVLTVTNAMNFGLGFSYDLSSIFKNGKQVQFAQSKAKETSLALEQLNEQVKEEVFQASENYNLSLKQSAVYDEAVAQASENYRIVKDKYDNSLSTTNDLLEADFEQLQAQINQALSKADVAQKYYELQFASGQLLNSLQLTQN</sequence>
<dbReference type="Gene3D" id="1.20.1600.10">
    <property type="entry name" value="Outer membrane efflux proteins (OEP)"/>
    <property type="match status" value="1"/>
</dbReference>
<dbReference type="InterPro" id="IPR051906">
    <property type="entry name" value="TolC-like"/>
</dbReference>
<dbReference type="Proteomes" id="UP001500968">
    <property type="component" value="Unassembled WGS sequence"/>
</dbReference>
<feature type="chain" id="PRO_5045790942" evidence="8">
    <location>
        <begin position="32"/>
        <end position="450"/>
    </location>
</feature>
<gene>
    <name evidence="9" type="ORF">GCM10022386_04780</name>
</gene>
<keyword evidence="8" id="KW-0732">Signal</keyword>
<evidence type="ECO:0000256" key="7">
    <source>
        <dbReference type="ARBA" id="ARBA00023237"/>
    </source>
</evidence>
<keyword evidence="6" id="KW-0472">Membrane</keyword>
<keyword evidence="7" id="KW-0998">Cell outer membrane</keyword>
<evidence type="ECO:0000256" key="6">
    <source>
        <dbReference type="ARBA" id="ARBA00023136"/>
    </source>
</evidence>
<reference evidence="10" key="1">
    <citation type="journal article" date="2019" name="Int. J. Syst. Evol. Microbiol.">
        <title>The Global Catalogue of Microorganisms (GCM) 10K type strain sequencing project: providing services to taxonomists for standard genome sequencing and annotation.</title>
        <authorList>
            <consortium name="The Broad Institute Genomics Platform"/>
            <consortium name="The Broad Institute Genome Sequencing Center for Infectious Disease"/>
            <person name="Wu L."/>
            <person name="Ma J."/>
        </authorList>
    </citation>
    <scope>NUCLEOTIDE SEQUENCE [LARGE SCALE GENOMIC DNA]</scope>
    <source>
        <strain evidence="10">JCM 17064</strain>
    </source>
</reference>
<keyword evidence="3" id="KW-0813">Transport</keyword>
<feature type="signal peptide" evidence="8">
    <location>
        <begin position="1"/>
        <end position="31"/>
    </location>
</feature>
<name>A0ABP7TDB1_9FLAO</name>
<evidence type="ECO:0000313" key="9">
    <source>
        <dbReference type="EMBL" id="GAA4024653.1"/>
    </source>
</evidence>
<protein>
    <submittedName>
        <fullName evidence="9">TolC family protein</fullName>
    </submittedName>
</protein>
<evidence type="ECO:0000256" key="8">
    <source>
        <dbReference type="SAM" id="SignalP"/>
    </source>
</evidence>
<evidence type="ECO:0000256" key="5">
    <source>
        <dbReference type="ARBA" id="ARBA00022692"/>
    </source>
</evidence>
<keyword evidence="5" id="KW-0812">Transmembrane</keyword>
<dbReference type="PANTHER" id="PTHR30026">
    <property type="entry name" value="OUTER MEMBRANE PROTEIN TOLC"/>
    <property type="match status" value="1"/>
</dbReference>
<proteinExistence type="inferred from homology"/>
<keyword evidence="4" id="KW-1134">Transmembrane beta strand</keyword>
<evidence type="ECO:0000256" key="3">
    <source>
        <dbReference type="ARBA" id="ARBA00022448"/>
    </source>
</evidence>
<keyword evidence="10" id="KW-1185">Reference proteome</keyword>
<dbReference type="EMBL" id="BAABCR010000004">
    <property type="protein sequence ID" value="GAA4024653.1"/>
    <property type="molecule type" value="Genomic_DNA"/>
</dbReference>
<comment type="caution">
    <text evidence="9">The sequence shown here is derived from an EMBL/GenBank/DDBJ whole genome shotgun (WGS) entry which is preliminary data.</text>
</comment>